<evidence type="ECO:0000313" key="3">
    <source>
        <dbReference type="EMBL" id="ABM77162.1"/>
    </source>
</evidence>
<dbReference type="Pfam" id="PF04087">
    <property type="entry name" value="DUF389"/>
    <property type="match status" value="1"/>
</dbReference>
<accession>A2C6Q2</accession>
<proteinExistence type="predicted"/>
<dbReference type="Proteomes" id="UP000002274">
    <property type="component" value="Chromosome"/>
</dbReference>
<dbReference type="InterPro" id="IPR005240">
    <property type="entry name" value="DUF389"/>
</dbReference>
<feature type="region of interest" description="Disordered" evidence="1">
    <location>
        <begin position="370"/>
        <end position="395"/>
    </location>
</feature>
<dbReference type="BioCyc" id="PMAR59922:G1G80-381-MONOMER"/>
<feature type="transmembrane region" description="Helical" evidence="2">
    <location>
        <begin position="206"/>
        <end position="227"/>
    </location>
</feature>
<dbReference type="KEGG" id="pmf:P9303_04101"/>
<feature type="compositionally biased region" description="Basic and acidic residues" evidence="1">
    <location>
        <begin position="373"/>
        <end position="384"/>
    </location>
</feature>
<protein>
    <submittedName>
        <fullName evidence="3">Predicted membrane protein</fullName>
    </submittedName>
</protein>
<dbReference type="HOGENOM" id="CLU_056545_0_0_3"/>
<organism evidence="3 4">
    <name type="scientific">Prochlorococcus marinus (strain MIT 9303)</name>
    <dbReference type="NCBI Taxonomy" id="59922"/>
    <lineage>
        <taxon>Bacteria</taxon>
        <taxon>Bacillati</taxon>
        <taxon>Cyanobacteriota</taxon>
        <taxon>Cyanophyceae</taxon>
        <taxon>Synechococcales</taxon>
        <taxon>Prochlorococcaceae</taxon>
        <taxon>Prochlorococcus</taxon>
    </lineage>
</organism>
<keyword evidence="2" id="KW-0812">Transmembrane</keyword>
<dbReference type="EMBL" id="CP000554">
    <property type="protein sequence ID" value="ABM77162.1"/>
    <property type="molecule type" value="Genomic_DNA"/>
</dbReference>
<sequence length="395" mass="42982">MESTRLKRMHDSYKADAQLDEVFVVLTIGASMIATLGLQANSAAVVIGAMVVAPWIEPLRASAFAVLIGDIRLLMDALLSLFVGVFITILLSALLGEVANLPKLGSEVMDRTSPNLLDLGIALVAGAMAIYAKLRRDAVSSLAGTAIAVALVPPVCVMGLLISDQNWADAFGAGLLFATNLLGILSGGLVMMAWKEPSFLQRLRENNLSAAKFLVTFGLTALLLIPLTKQFVSLVGEKNREETRDEIQRTIKTFLKRETLTFGGKEAKAKVANLEIAWDKNPPEILLLVLVTNPAQPSLKQVSAVQKEINKRQELDYQLIVQRVVVVEGPPEEPNLIKGEEGKLIKDPTPEVTTNTIKDTEEQFQIQELGIDQENKDMQQRAHEATTQPAEAKTP</sequence>
<feature type="transmembrane region" description="Helical" evidence="2">
    <location>
        <begin position="174"/>
        <end position="194"/>
    </location>
</feature>
<evidence type="ECO:0000256" key="2">
    <source>
        <dbReference type="SAM" id="Phobius"/>
    </source>
</evidence>
<feature type="transmembrane region" description="Helical" evidence="2">
    <location>
        <begin position="44"/>
        <end position="68"/>
    </location>
</feature>
<dbReference type="AlphaFoldDB" id="A2C6Q2"/>
<feature type="transmembrane region" description="Helical" evidence="2">
    <location>
        <begin position="21"/>
        <end position="38"/>
    </location>
</feature>
<dbReference type="RefSeq" id="WP_011825087.1">
    <property type="nucleotide sequence ID" value="NC_008820.1"/>
</dbReference>
<dbReference type="PANTHER" id="PTHR20992">
    <property type="entry name" value="AT15442P-RELATED"/>
    <property type="match status" value="1"/>
</dbReference>
<keyword evidence="2" id="KW-0472">Membrane</keyword>
<evidence type="ECO:0000256" key="1">
    <source>
        <dbReference type="SAM" id="MobiDB-lite"/>
    </source>
</evidence>
<evidence type="ECO:0000313" key="4">
    <source>
        <dbReference type="Proteomes" id="UP000002274"/>
    </source>
</evidence>
<feature type="transmembrane region" description="Helical" evidence="2">
    <location>
        <begin position="116"/>
        <end position="134"/>
    </location>
</feature>
<keyword evidence="2" id="KW-1133">Transmembrane helix</keyword>
<gene>
    <name evidence="3" type="ordered locus">P9303_04101</name>
</gene>
<feature type="transmembrane region" description="Helical" evidence="2">
    <location>
        <begin position="141"/>
        <end position="162"/>
    </location>
</feature>
<name>A2C6Q2_PROM3</name>
<feature type="transmembrane region" description="Helical" evidence="2">
    <location>
        <begin position="77"/>
        <end position="96"/>
    </location>
</feature>
<reference evidence="3 4" key="1">
    <citation type="journal article" date="2007" name="PLoS Genet.">
        <title>Patterns and implications of gene gain and loss in the evolution of Prochlorococcus.</title>
        <authorList>
            <person name="Kettler G.C."/>
            <person name="Martiny A.C."/>
            <person name="Huang K."/>
            <person name="Zucker J."/>
            <person name="Coleman M.L."/>
            <person name="Rodrigue S."/>
            <person name="Chen F."/>
            <person name="Lapidus A."/>
            <person name="Ferriera S."/>
            <person name="Johnson J."/>
            <person name="Steglich C."/>
            <person name="Church G.M."/>
            <person name="Richardson P."/>
            <person name="Chisholm S.W."/>
        </authorList>
    </citation>
    <scope>NUCLEOTIDE SEQUENCE [LARGE SCALE GENOMIC DNA]</scope>
    <source>
        <strain evidence="3 4">MIT 9303</strain>
    </source>
</reference>
<dbReference type="PANTHER" id="PTHR20992:SF9">
    <property type="entry name" value="AT15442P-RELATED"/>
    <property type="match status" value="1"/>
</dbReference>